<feature type="domain" description="Gamma tubulin complex component C-terminal" evidence="6">
    <location>
        <begin position="49"/>
        <end position="78"/>
    </location>
</feature>
<dbReference type="InterPro" id="IPR040457">
    <property type="entry name" value="GCP_C"/>
</dbReference>
<comment type="similarity">
    <text evidence="2">Belongs to the TUBGCP family.</text>
</comment>
<protein>
    <recommendedName>
        <fullName evidence="6">Gamma tubulin complex component C-terminal domain-containing protein</fullName>
    </recommendedName>
</protein>
<keyword evidence="4" id="KW-0493">Microtubule</keyword>
<evidence type="ECO:0000259" key="6">
    <source>
        <dbReference type="Pfam" id="PF04130"/>
    </source>
</evidence>
<dbReference type="EMBL" id="JANEYG010000209">
    <property type="protein sequence ID" value="KAJ8911185.1"/>
    <property type="molecule type" value="Genomic_DNA"/>
</dbReference>
<evidence type="ECO:0000313" key="7">
    <source>
        <dbReference type="EMBL" id="KAJ8911185.1"/>
    </source>
</evidence>
<dbReference type="GO" id="GO:0043015">
    <property type="term" value="F:gamma-tubulin binding"/>
    <property type="evidence" value="ECO:0007669"/>
    <property type="project" value="InterPro"/>
</dbReference>
<dbReference type="AlphaFoldDB" id="A0AAV8VA85"/>
<keyword evidence="8" id="KW-1185">Reference proteome</keyword>
<evidence type="ECO:0000256" key="2">
    <source>
        <dbReference type="ARBA" id="ARBA00010337"/>
    </source>
</evidence>
<evidence type="ECO:0000256" key="4">
    <source>
        <dbReference type="ARBA" id="ARBA00022701"/>
    </source>
</evidence>
<name>A0AAV8VA85_9CUCU</name>
<organism evidence="7 8">
    <name type="scientific">Exocentrus adspersus</name>
    <dbReference type="NCBI Taxonomy" id="1586481"/>
    <lineage>
        <taxon>Eukaryota</taxon>
        <taxon>Metazoa</taxon>
        <taxon>Ecdysozoa</taxon>
        <taxon>Arthropoda</taxon>
        <taxon>Hexapoda</taxon>
        <taxon>Insecta</taxon>
        <taxon>Pterygota</taxon>
        <taxon>Neoptera</taxon>
        <taxon>Endopterygota</taxon>
        <taxon>Coleoptera</taxon>
        <taxon>Polyphaga</taxon>
        <taxon>Cucujiformia</taxon>
        <taxon>Chrysomeloidea</taxon>
        <taxon>Cerambycidae</taxon>
        <taxon>Lamiinae</taxon>
        <taxon>Acanthocinini</taxon>
        <taxon>Exocentrus</taxon>
    </lineage>
</organism>
<evidence type="ECO:0000256" key="1">
    <source>
        <dbReference type="ARBA" id="ARBA00004245"/>
    </source>
</evidence>
<gene>
    <name evidence="7" type="ORF">NQ315_006028</name>
</gene>
<dbReference type="GO" id="GO:0051321">
    <property type="term" value="P:meiotic cell cycle"/>
    <property type="evidence" value="ECO:0007669"/>
    <property type="project" value="TreeGrafter"/>
</dbReference>
<comment type="caution">
    <text evidence="7">The sequence shown here is derived from an EMBL/GenBank/DDBJ whole genome shotgun (WGS) entry which is preliminary data.</text>
</comment>
<proteinExistence type="inferred from homology"/>
<dbReference type="GO" id="GO:0051011">
    <property type="term" value="F:microtubule minus-end binding"/>
    <property type="evidence" value="ECO:0007669"/>
    <property type="project" value="TreeGrafter"/>
</dbReference>
<dbReference type="PANTHER" id="PTHR19302:SF14">
    <property type="entry name" value="GAMMA-TUBULIN COMPLEX COMPONENT 3"/>
    <property type="match status" value="1"/>
</dbReference>
<dbReference type="GO" id="GO:0051225">
    <property type="term" value="P:spindle assembly"/>
    <property type="evidence" value="ECO:0007669"/>
    <property type="project" value="TreeGrafter"/>
</dbReference>
<dbReference type="Proteomes" id="UP001159042">
    <property type="component" value="Unassembled WGS sequence"/>
</dbReference>
<keyword evidence="3" id="KW-0963">Cytoplasm</keyword>
<dbReference type="GO" id="GO:0000278">
    <property type="term" value="P:mitotic cell cycle"/>
    <property type="evidence" value="ECO:0007669"/>
    <property type="project" value="TreeGrafter"/>
</dbReference>
<accession>A0AAV8VA85</accession>
<dbReference type="GO" id="GO:0000922">
    <property type="term" value="C:spindle pole"/>
    <property type="evidence" value="ECO:0007669"/>
    <property type="project" value="InterPro"/>
</dbReference>
<reference evidence="7 8" key="1">
    <citation type="journal article" date="2023" name="Insect Mol. Biol.">
        <title>Genome sequencing provides insights into the evolution of gene families encoding plant cell wall-degrading enzymes in longhorned beetles.</title>
        <authorList>
            <person name="Shin N.R."/>
            <person name="Okamura Y."/>
            <person name="Kirsch R."/>
            <person name="Pauchet Y."/>
        </authorList>
    </citation>
    <scope>NUCLEOTIDE SEQUENCE [LARGE SCALE GENOMIC DNA]</scope>
    <source>
        <strain evidence="7">EAD_L_NR</strain>
    </source>
</reference>
<dbReference type="InterPro" id="IPR042241">
    <property type="entry name" value="GCP_C_sf"/>
</dbReference>
<dbReference type="PANTHER" id="PTHR19302">
    <property type="entry name" value="GAMMA TUBULIN COMPLEX PROTEIN"/>
    <property type="match status" value="1"/>
</dbReference>
<comment type="subcellular location">
    <subcellularLocation>
        <location evidence="1">Cytoplasm</location>
        <location evidence="1">Cytoskeleton</location>
    </subcellularLocation>
</comment>
<dbReference type="InterPro" id="IPR007259">
    <property type="entry name" value="GCP"/>
</dbReference>
<evidence type="ECO:0000256" key="3">
    <source>
        <dbReference type="ARBA" id="ARBA00022490"/>
    </source>
</evidence>
<dbReference type="GO" id="GO:0031122">
    <property type="term" value="P:cytoplasmic microtubule organization"/>
    <property type="evidence" value="ECO:0007669"/>
    <property type="project" value="TreeGrafter"/>
</dbReference>
<dbReference type="Gene3D" id="1.20.120.1900">
    <property type="entry name" value="Gamma-tubulin complex, C-terminal domain"/>
    <property type="match status" value="1"/>
</dbReference>
<dbReference type="GO" id="GO:0005874">
    <property type="term" value="C:microtubule"/>
    <property type="evidence" value="ECO:0007669"/>
    <property type="project" value="UniProtKB-KW"/>
</dbReference>
<evidence type="ECO:0000313" key="8">
    <source>
        <dbReference type="Proteomes" id="UP001159042"/>
    </source>
</evidence>
<evidence type="ECO:0000256" key="5">
    <source>
        <dbReference type="ARBA" id="ARBA00023212"/>
    </source>
</evidence>
<sequence>MLEIFPKNSITTEALFAPEQSIEFHATLDNVYKETSLRVLDLLKNKYKLYEHLQSLRRYLLLGQGDFIRHLLELLAHNIRNTKM</sequence>
<keyword evidence="5" id="KW-0206">Cytoskeleton</keyword>
<dbReference type="GO" id="GO:0007020">
    <property type="term" value="P:microtubule nucleation"/>
    <property type="evidence" value="ECO:0007669"/>
    <property type="project" value="InterPro"/>
</dbReference>
<dbReference type="Pfam" id="PF04130">
    <property type="entry name" value="GCP_C_terminal"/>
    <property type="match status" value="1"/>
</dbReference>
<dbReference type="GO" id="GO:0000930">
    <property type="term" value="C:gamma-tubulin complex"/>
    <property type="evidence" value="ECO:0007669"/>
    <property type="project" value="TreeGrafter"/>
</dbReference>